<comment type="caution">
    <text evidence="2">The sequence shown here is derived from an EMBL/GenBank/DDBJ whole genome shotgun (WGS) entry which is preliminary data.</text>
</comment>
<accession>A0A9D1TV16</accession>
<reference evidence="2" key="1">
    <citation type="journal article" date="2021" name="PeerJ">
        <title>Extensive microbial diversity within the chicken gut microbiome revealed by metagenomics and culture.</title>
        <authorList>
            <person name="Gilroy R."/>
            <person name="Ravi A."/>
            <person name="Getino M."/>
            <person name="Pursley I."/>
            <person name="Horton D.L."/>
            <person name="Alikhan N.F."/>
            <person name="Baker D."/>
            <person name="Gharbi K."/>
            <person name="Hall N."/>
            <person name="Watson M."/>
            <person name="Adriaenssens E.M."/>
            <person name="Foster-Nyarko E."/>
            <person name="Jarju S."/>
            <person name="Secka A."/>
            <person name="Antonio M."/>
            <person name="Oren A."/>
            <person name="Chaudhuri R.R."/>
            <person name="La Ragione R."/>
            <person name="Hildebrand F."/>
            <person name="Pallen M.J."/>
        </authorList>
    </citation>
    <scope>NUCLEOTIDE SEQUENCE</scope>
    <source>
        <strain evidence="2">ChiHcolR34-3080</strain>
    </source>
</reference>
<name>A0A9D1TV16_9FIRM</name>
<organism evidence="2 3">
    <name type="scientific">Candidatus Faecalibacterium intestinigallinarum</name>
    <dbReference type="NCBI Taxonomy" id="2838581"/>
    <lineage>
        <taxon>Bacteria</taxon>
        <taxon>Bacillati</taxon>
        <taxon>Bacillota</taxon>
        <taxon>Clostridia</taxon>
        <taxon>Eubacteriales</taxon>
        <taxon>Oscillospiraceae</taxon>
        <taxon>Faecalibacterium</taxon>
    </lineage>
</organism>
<feature type="signal peptide" evidence="1">
    <location>
        <begin position="1"/>
        <end position="33"/>
    </location>
</feature>
<dbReference type="EMBL" id="DXHQ01000002">
    <property type="protein sequence ID" value="HIW07788.1"/>
    <property type="molecule type" value="Genomic_DNA"/>
</dbReference>
<dbReference type="PROSITE" id="PS51318">
    <property type="entry name" value="TAT"/>
    <property type="match status" value="1"/>
</dbReference>
<evidence type="ECO:0000256" key="1">
    <source>
        <dbReference type="SAM" id="SignalP"/>
    </source>
</evidence>
<dbReference type="Proteomes" id="UP000823933">
    <property type="component" value="Unassembled WGS sequence"/>
</dbReference>
<dbReference type="InterPro" id="IPR006311">
    <property type="entry name" value="TAT_signal"/>
</dbReference>
<protein>
    <recommendedName>
        <fullName evidence="4">Periplasmic binding protein domain-containing protein</fullName>
    </recommendedName>
</protein>
<evidence type="ECO:0000313" key="2">
    <source>
        <dbReference type="EMBL" id="HIW07788.1"/>
    </source>
</evidence>
<proteinExistence type="predicted"/>
<gene>
    <name evidence="2" type="ORF">H9890_00080</name>
</gene>
<feature type="chain" id="PRO_5038650243" description="Periplasmic binding protein domain-containing protein" evidence="1">
    <location>
        <begin position="34"/>
        <end position="421"/>
    </location>
</feature>
<dbReference type="AlphaFoldDB" id="A0A9D1TV16"/>
<dbReference type="PROSITE" id="PS51257">
    <property type="entry name" value="PROKAR_LIPOPROTEIN"/>
    <property type="match status" value="1"/>
</dbReference>
<keyword evidence="1" id="KW-0732">Signal</keyword>
<sequence>MKKISRKQFLSLAGMSALTLGLAACGSSGGSSAANAGSTAAASGAASGSGFEHKKIAIAWNGANDDVVQTKAHFDGEIGELLNLEFVHSEPISDAGALTTFIENSYASGCDAVLTNVSNAIDQAAAVCNDLGLYFVGISSSNAAENQDLPCYVSVCGASAEGYGDSYAEALTSVVGDGAEHSILILSGAACYGATSFIEGTVGSLRALEDVYGLTYNEDLNALATSSVQVEAENDKGVRITIMPGMEDLANMVSPLLQTGDYDVVVGTTDIYGSLSIAINEVEEALGKNINIISRNTFSEMVGTAFNSQDSTGHPALNAIVCTGLYEFLAGIIVLRNALDGYVEQMRSEDGTCSRVPGMRPTVITSAEEYNVLSGDDLPYAFITEDEILSVCSLLHPEITYADIDALGAKQTTDYLMTKFA</sequence>
<reference evidence="2" key="2">
    <citation type="submission" date="2021-04" db="EMBL/GenBank/DDBJ databases">
        <authorList>
            <person name="Gilroy R."/>
        </authorList>
    </citation>
    <scope>NUCLEOTIDE SEQUENCE</scope>
    <source>
        <strain evidence="2">ChiHcolR34-3080</strain>
    </source>
</reference>
<evidence type="ECO:0000313" key="3">
    <source>
        <dbReference type="Proteomes" id="UP000823933"/>
    </source>
</evidence>
<evidence type="ECO:0008006" key="4">
    <source>
        <dbReference type="Google" id="ProtNLM"/>
    </source>
</evidence>